<accession>J4HVQ9</accession>
<protein>
    <submittedName>
        <fullName evidence="2">Uncharacterized protein</fullName>
    </submittedName>
</protein>
<feature type="compositionally biased region" description="Basic and acidic residues" evidence="1">
    <location>
        <begin position="827"/>
        <end position="836"/>
    </location>
</feature>
<feature type="compositionally biased region" description="Polar residues" evidence="1">
    <location>
        <begin position="704"/>
        <end position="715"/>
    </location>
</feature>
<dbReference type="Proteomes" id="UP000006352">
    <property type="component" value="Unassembled WGS sequence"/>
</dbReference>
<evidence type="ECO:0000256" key="1">
    <source>
        <dbReference type="SAM" id="MobiDB-lite"/>
    </source>
</evidence>
<name>J4HVQ9_9APHY</name>
<feature type="compositionally biased region" description="Basic and acidic residues" evidence="1">
    <location>
        <begin position="683"/>
        <end position="694"/>
    </location>
</feature>
<dbReference type="InParanoid" id="J4HVQ9"/>
<dbReference type="OrthoDB" id="3358646at2759"/>
<feature type="compositionally biased region" description="Basic and acidic residues" evidence="1">
    <location>
        <begin position="791"/>
        <end position="808"/>
    </location>
</feature>
<feature type="compositionally biased region" description="Polar residues" evidence="1">
    <location>
        <begin position="367"/>
        <end position="385"/>
    </location>
</feature>
<dbReference type="HOGENOM" id="CLU_015890_0_0_1"/>
<dbReference type="STRING" id="599839.J4HVQ9"/>
<reference evidence="2 3" key="1">
    <citation type="journal article" date="2012" name="Appl. Environ. Microbiol.">
        <title>Short-read sequencing for genomic analysis of the brown rot fungus Fibroporia radiculosa.</title>
        <authorList>
            <person name="Tang J.D."/>
            <person name="Perkins A.D."/>
            <person name="Sonstegard T.S."/>
            <person name="Schroeder S.G."/>
            <person name="Burgess S.C."/>
            <person name="Diehl S.V."/>
        </authorList>
    </citation>
    <scope>NUCLEOTIDE SEQUENCE [LARGE SCALE GENOMIC DNA]</scope>
    <source>
        <strain evidence="2 3">TFFH 294</strain>
    </source>
</reference>
<gene>
    <name evidence="2" type="ORF">FIBRA_02989</name>
</gene>
<evidence type="ECO:0000313" key="2">
    <source>
        <dbReference type="EMBL" id="CCM00942.1"/>
    </source>
</evidence>
<feature type="compositionally biased region" description="Basic and acidic residues" evidence="1">
    <location>
        <begin position="847"/>
        <end position="858"/>
    </location>
</feature>
<keyword evidence="3" id="KW-1185">Reference proteome</keyword>
<organism evidence="2 3">
    <name type="scientific">Fibroporia radiculosa</name>
    <dbReference type="NCBI Taxonomy" id="599839"/>
    <lineage>
        <taxon>Eukaryota</taxon>
        <taxon>Fungi</taxon>
        <taxon>Dikarya</taxon>
        <taxon>Basidiomycota</taxon>
        <taxon>Agaricomycotina</taxon>
        <taxon>Agaricomycetes</taxon>
        <taxon>Polyporales</taxon>
        <taxon>Fibroporiaceae</taxon>
        <taxon>Fibroporia</taxon>
    </lineage>
</organism>
<dbReference type="PANTHER" id="PTHR38696">
    <property type="entry name" value="MEDIATOR OF RNA POLYMERASE II TRANSCRIPTION SUBUNIT 13"/>
    <property type="match status" value="1"/>
</dbReference>
<dbReference type="RefSeq" id="XP_012180225.1">
    <property type="nucleotide sequence ID" value="XM_012324835.1"/>
</dbReference>
<feature type="compositionally biased region" description="Basic and acidic residues" evidence="1">
    <location>
        <begin position="609"/>
        <end position="624"/>
    </location>
</feature>
<feature type="region of interest" description="Disordered" evidence="1">
    <location>
        <begin position="365"/>
        <end position="404"/>
    </location>
</feature>
<evidence type="ECO:0000313" key="3">
    <source>
        <dbReference type="Proteomes" id="UP000006352"/>
    </source>
</evidence>
<sequence>MAQSSSPPQLSKHPIPLSANANGGTNVFPFVPRKEFIRDPRVISSFSLLALSGANLVRLYSFPPLVTSALRRLFDQQDLLVSFRELSQKQFFEFCLDRRPWASPKSIESEKLVVGILSAVLQCGYSFMSSVDYGREPDDRIALVFSKPVSVSSSSGPITTGSAATLHPSRAPFAISFVSPSILRVVDPPLPSTPAILQAVRGSWPRGVVSEKKLGDATYQFKLKGYKFFQEDTFAADSLQQILSLLTTLDSHAFTFLTSLTLTNRSRKQDLWIFIGPLEDTPVFDSPHSSPAPSSQELRGDSLPYTAQAPNEKLVPIGSSYRAGGAMPAASSPLKPISSAQKVQNNILRKASQQVPIPLAMIPDSDSAANSPVENKQHPFSSSMGSVDMTGIGSGRGKGGERLSRSPDVLYMTAGVPGYAHTYAYRAPWQAVGYMMPPSHPILPSMHASFGTDVRTLDHTLSDTETAAPALPSSIPPPETSATQPLPSVISTSPSAPPSTNGQLPTSKEQGTPMPSSGSVGNGYFQSSHSSGNLQRSGSKGKDLSLKLDIPDFPRTPTPPLLSPGIFEGDSAFSSATAQTSLEVPFTYPGHESELGRSFLAEIKEEDEGGRQREVKDTSRERPPRAHIQRSTGPFYLGASQGAPTPKDERRYNDVSNMLPPTIIERPSQEQDLRGRLVNKTNNRREGSESDSRGRSSTPQSSSVDKSGSRSTGTGSPVVKRPAAARSDTDSSGWVLVNIEKGERSAQDSGKGKSRQAQSASPDPFRRTKLAGKNPNPYPPPSQRPAPHTRSSSDSKLPRSQQSKESRGAKSSMSPAAKAIVIIDAVGAKKEQEKSNSHSGFRRIFSKNKDKERLKLGR</sequence>
<dbReference type="PANTHER" id="PTHR38696:SF1">
    <property type="entry name" value="MEDIATOR OF RNA POLYMERASE II TRANSCRIPTION SUBUNIT 13"/>
    <property type="match status" value="1"/>
</dbReference>
<feature type="compositionally biased region" description="Polar residues" evidence="1">
    <location>
        <begin position="480"/>
        <end position="538"/>
    </location>
</feature>
<proteinExistence type="predicted"/>
<feature type="region of interest" description="Disordered" evidence="1">
    <location>
        <begin position="284"/>
        <end position="309"/>
    </location>
</feature>
<feature type="region of interest" description="Disordered" evidence="1">
    <location>
        <begin position="603"/>
        <end position="858"/>
    </location>
</feature>
<feature type="region of interest" description="Disordered" evidence="1">
    <location>
        <begin position="462"/>
        <end position="568"/>
    </location>
</feature>
<dbReference type="GeneID" id="24095853"/>
<feature type="compositionally biased region" description="Basic and acidic residues" evidence="1">
    <location>
        <begin position="540"/>
        <end position="552"/>
    </location>
</feature>
<feature type="compositionally biased region" description="Polar residues" evidence="1">
    <location>
        <begin position="287"/>
        <end position="297"/>
    </location>
</feature>
<dbReference type="AlphaFoldDB" id="J4HVQ9"/>
<dbReference type="EMBL" id="HE797010">
    <property type="protein sequence ID" value="CCM00942.1"/>
    <property type="molecule type" value="Genomic_DNA"/>
</dbReference>